<feature type="non-terminal residue" evidence="1">
    <location>
        <position position="1"/>
    </location>
</feature>
<sequence length="219" mass="24296">MSLSNTSEPRTWCFNLHTKASDGVEDVRGTFRHTLNPFTEQRKGCKPRQRAGNVGRASAQQPVLQTPLYWTPNFPAGNDNALPPSAALQMLRFQHLSSHFGALTCTLRLRRSHGMCNNVFNLTTAIRVGRLPRNSSVLQTLIGPLLPARGTTQVEKYRLPLLLVRCSAFQHLSSHFGALTCTQRFDGPRMCGHSDTHQSLYGTKKGCKPCQRASVEALP</sequence>
<keyword evidence="2" id="KW-1185">Reference proteome</keyword>
<comment type="caution">
    <text evidence="1">The sequence shown here is derived from an EMBL/GenBank/DDBJ whole genome shotgun (WGS) entry which is preliminary data.</text>
</comment>
<dbReference type="AlphaFoldDB" id="A0A8X6MD59"/>
<name>A0A8X6MD59_9ARAC</name>
<evidence type="ECO:0000313" key="1">
    <source>
        <dbReference type="EMBL" id="GFS43179.1"/>
    </source>
</evidence>
<dbReference type="Proteomes" id="UP000886998">
    <property type="component" value="Unassembled WGS sequence"/>
</dbReference>
<gene>
    <name evidence="1" type="ORF">TNIN_263481</name>
</gene>
<dbReference type="EMBL" id="BMAV01025642">
    <property type="protein sequence ID" value="GFS43179.1"/>
    <property type="molecule type" value="Genomic_DNA"/>
</dbReference>
<proteinExistence type="predicted"/>
<organism evidence="1 2">
    <name type="scientific">Trichonephila inaurata madagascariensis</name>
    <dbReference type="NCBI Taxonomy" id="2747483"/>
    <lineage>
        <taxon>Eukaryota</taxon>
        <taxon>Metazoa</taxon>
        <taxon>Ecdysozoa</taxon>
        <taxon>Arthropoda</taxon>
        <taxon>Chelicerata</taxon>
        <taxon>Arachnida</taxon>
        <taxon>Araneae</taxon>
        <taxon>Araneomorphae</taxon>
        <taxon>Entelegynae</taxon>
        <taxon>Araneoidea</taxon>
        <taxon>Nephilidae</taxon>
        <taxon>Trichonephila</taxon>
        <taxon>Trichonephila inaurata</taxon>
    </lineage>
</organism>
<accession>A0A8X6MD59</accession>
<evidence type="ECO:0000313" key="2">
    <source>
        <dbReference type="Proteomes" id="UP000886998"/>
    </source>
</evidence>
<reference evidence="1" key="1">
    <citation type="submission" date="2020-08" db="EMBL/GenBank/DDBJ databases">
        <title>Multicomponent nature underlies the extraordinary mechanical properties of spider dragline silk.</title>
        <authorList>
            <person name="Kono N."/>
            <person name="Nakamura H."/>
            <person name="Mori M."/>
            <person name="Yoshida Y."/>
            <person name="Ohtoshi R."/>
            <person name="Malay A.D."/>
            <person name="Moran D.A.P."/>
            <person name="Tomita M."/>
            <person name="Numata K."/>
            <person name="Arakawa K."/>
        </authorList>
    </citation>
    <scope>NUCLEOTIDE SEQUENCE</scope>
</reference>
<protein>
    <submittedName>
        <fullName evidence="1">Uncharacterized protein</fullName>
    </submittedName>
</protein>